<sequence length="502" mass="55485">MTTPHTEIKSSRIGQLLSGSGLYMFGNVVRRSFSLITMPLFTRYLSTSGYGILSIVGVVQHMLEVFYEMGMGSASTRFYYDCREERERKVLFGTLLLLSLGATLVLTLLLLATGEWLWGVVGKDIPFFPYIVLTIGTVFLGNITVLAYALFRVENQAARFLRLSLIQTILTVLLAVLFVVWLGLGPLGPVLATFIITMAFFGVYGYALRGHVNLVFRWLLAGQALAFGLPEIPLRWGNWALKVADRLILQHLTSLSVVAIYSVGYSVSKIPFDMVVKAIDWALVPFFYATATKESEGRSKAIFSRIATYNVAMIAGLGLGTVLFGRELIEILASAKYAEAEAVVPIIVAASFLQALFDIPSKGIYLQRKTGYLLPLFTIPAALNIGLNFVLIPRFGMMGAAWATLVCYAVMIVLTLTISQRIYYIPYEYVRISKVILGACMLATFGSLASEVPFLTRIAVKTTLLMAFPLGLYVIGFFEDTEIGWVRDRITGLVQEWAGSSR</sequence>
<name>A0A564ZJQ0_9BACT</name>
<evidence type="ECO:0000256" key="2">
    <source>
        <dbReference type="ARBA" id="ARBA00022475"/>
    </source>
</evidence>
<reference evidence="7 8" key="1">
    <citation type="submission" date="2019-07" db="EMBL/GenBank/DDBJ databases">
        <authorList>
            <person name="Cremers G."/>
        </authorList>
    </citation>
    <scope>NUCLEOTIDE SEQUENCE [LARGE SCALE GENOMIC DNA]</scope>
</reference>
<organism evidence="7 8">
    <name type="scientific">Candidatus Methylomirabilis lanthanidiphila</name>
    <dbReference type="NCBI Taxonomy" id="2211376"/>
    <lineage>
        <taxon>Bacteria</taxon>
        <taxon>Candidatus Methylomirabilota</taxon>
        <taxon>Candidatus Methylomirabilia</taxon>
        <taxon>Candidatus Methylomirabilales</taxon>
        <taxon>Candidatus Methylomirabilaceae</taxon>
        <taxon>Candidatus Methylomirabilis</taxon>
    </lineage>
</organism>
<feature type="transmembrane region" description="Helical" evidence="6">
    <location>
        <begin position="190"/>
        <end position="208"/>
    </location>
</feature>
<keyword evidence="4 6" id="KW-1133">Transmembrane helix</keyword>
<dbReference type="InterPro" id="IPR050833">
    <property type="entry name" value="Poly_Biosynth_Transport"/>
</dbReference>
<dbReference type="PANTHER" id="PTHR30250:SF11">
    <property type="entry name" value="O-ANTIGEN TRANSPORTER-RELATED"/>
    <property type="match status" value="1"/>
</dbReference>
<keyword evidence="5 6" id="KW-0472">Membrane</keyword>
<feature type="transmembrane region" description="Helical" evidence="6">
    <location>
        <begin position="429"/>
        <end position="448"/>
    </location>
</feature>
<dbReference type="InterPro" id="IPR002797">
    <property type="entry name" value="Polysacc_synth"/>
</dbReference>
<feature type="transmembrane region" description="Helical" evidence="6">
    <location>
        <begin position="127"/>
        <end position="151"/>
    </location>
</feature>
<feature type="transmembrane region" description="Helical" evidence="6">
    <location>
        <begin position="342"/>
        <end position="360"/>
    </location>
</feature>
<evidence type="ECO:0000256" key="6">
    <source>
        <dbReference type="SAM" id="Phobius"/>
    </source>
</evidence>
<feature type="transmembrane region" description="Helical" evidence="6">
    <location>
        <begin position="454"/>
        <end position="478"/>
    </location>
</feature>
<protein>
    <submittedName>
        <fullName evidence="7">Polysaccharide biosynthesis protein</fullName>
    </submittedName>
</protein>
<evidence type="ECO:0000313" key="8">
    <source>
        <dbReference type="Proteomes" id="UP000334340"/>
    </source>
</evidence>
<dbReference type="PANTHER" id="PTHR30250">
    <property type="entry name" value="PST FAMILY PREDICTED COLANIC ACID TRANSPORTER"/>
    <property type="match status" value="1"/>
</dbReference>
<keyword evidence="2" id="KW-1003">Cell membrane</keyword>
<evidence type="ECO:0000256" key="5">
    <source>
        <dbReference type="ARBA" id="ARBA00023136"/>
    </source>
</evidence>
<dbReference type="Proteomes" id="UP000334340">
    <property type="component" value="Unassembled WGS sequence"/>
</dbReference>
<feature type="transmembrane region" description="Helical" evidence="6">
    <location>
        <begin position="248"/>
        <end position="267"/>
    </location>
</feature>
<gene>
    <name evidence="7" type="ORF">MELA_01237</name>
</gene>
<dbReference type="EMBL" id="CABIKM010000019">
    <property type="protein sequence ID" value="VUZ84862.1"/>
    <property type="molecule type" value="Genomic_DNA"/>
</dbReference>
<proteinExistence type="predicted"/>
<evidence type="ECO:0000256" key="1">
    <source>
        <dbReference type="ARBA" id="ARBA00004651"/>
    </source>
</evidence>
<evidence type="ECO:0000256" key="3">
    <source>
        <dbReference type="ARBA" id="ARBA00022692"/>
    </source>
</evidence>
<comment type="subcellular location">
    <subcellularLocation>
        <location evidence="1">Cell membrane</location>
        <topology evidence="1">Multi-pass membrane protein</topology>
    </subcellularLocation>
</comment>
<feature type="transmembrane region" description="Helical" evidence="6">
    <location>
        <begin position="90"/>
        <end position="112"/>
    </location>
</feature>
<feature type="transmembrane region" description="Helical" evidence="6">
    <location>
        <begin position="398"/>
        <end position="417"/>
    </location>
</feature>
<accession>A0A564ZJQ0</accession>
<dbReference type="GO" id="GO:0005886">
    <property type="term" value="C:plasma membrane"/>
    <property type="evidence" value="ECO:0007669"/>
    <property type="project" value="UniProtKB-SubCell"/>
</dbReference>
<dbReference type="AlphaFoldDB" id="A0A564ZJQ0"/>
<keyword evidence="3 6" id="KW-0812">Transmembrane</keyword>
<evidence type="ECO:0000313" key="7">
    <source>
        <dbReference type="EMBL" id="VUZ84862.1"/>
    </source>
</evidence>
<dbReference type="Pfam" id="PF01943">
    <property type="entry name" value="Polysacc_synt"/>
    <property type="match status" value="1"/>
</dbReference>
<feature type="transmembrane region" description="Helical" evidence="6">
    <location>
        <begin position="372"/>
        <end position="392"/>
    </location>
</feature>
<feature type="transmembrane region" description="Helical" evidence="6">
    <location>
        <begin position="163"/>
        <end position="184"/>
    </location>
</feature>
<evidence type="ECO:0000256" key="4">
    <source>
        <dbReference type="ARBA" id="ARBA00022989"/>
    </source>
</evidence>
<feature type="transmembrane region" description="Helical" evidence="6">
    <location>
        <begin position="302"/>
        <end position="322"/>
    </location>
</feature>
<keyword evidence="8" id="KW-1185">Reference proteome</keyword>
<feature type="transmembrane region" description="Helical" evidence="6">
    <location>
        <begin position="215"/>
        <end position="236"/>
    </location>
</feature>